<dbReference type="AlphaFoldDB" id="A0A0G4F5F4"/>
<evidence type="ECO:0000256" key="1">
    <source>
        <dbReference type="SAM" id="MobiDB-lite"/>
    </source>
</evidence>
<sequence length="338" mass="37419">MEKAVQNLRKCGTPRRGRGRELSGAATFAPFFPSPHWTLGAGPEYAYGKFQAPRKEGQPGGESSGSERSEECKRLRLGSSVRIEESPVIKEGIDAEEGMLTVELPKKLRRQPPQYQFVHAYKLREISRGTEKKEERRLLTAGQRDLVESVHSDAAKRLQIASRRRELSLATSSGSQLQFVYSGEAGPEEGDGEIISLRGEGENPEVPLIDGVSEDIRRSLNRASAIKQRHLVRTLRARARARAGGEEVSSLRDGRGIGERAPVSIFERILSDEGDDTGGVFAHSSQQKEQKGESFRESILGAGGLSDPLDEGGGVRPLFYTRWIKLPDPQPNFRFERI</sequence>
<feature type="region of interest" description="Disordered" evidence="1">
    <location>
        <begin position="1"/>
        <end position="23"/>
    </location>
</feature>
<organism evidence="2">
    <name type="scientific">Chromera velia CCMP2878</name>
    <dbReference type="NCBI Taxonomy" id="1169474"/>
    <lineage>
        <taxon>Eukaryota</taxon>
        <taxon>Sar</taxon>
        <taxon>Alveolata</taxon>
        <taxon>Colpodellida</taxon>
        <taxon>Chromeraceae</taxon>
        <taxon>Chromera</taxon>
    </lineage>
</organism>
<evidence type="ECO:0000313" key="2">
    <source>
        <dbReference type="EMBL" id="CEM07714.1"/>
    </source>
</evidence>
<protein>
    <submittedName>
        <fullName evidence="2">Uncharacterized protein</fullName>
    </submittedName>
</protein>
<dbReference type="VEuPathDB" id="CryptoDB:Cvel_15320"/>
<reference evidence="2" key="1">
    <citation type="submission" date="2014-11" db="EMBL/GenBank/DDBJ databases">
        <authorList>
            <person name="Otto D Thomas"/>
            <person name="Naeem Raeece"/>
        </authorList>
    </citation>
    <scope>NUCLEOTIDE SEQUENCE</scope>
</reference>
<proteinExistence type="predicted"/>
<feature type="compositionally biased region" description="Basic and acidic residues" evidence="1">
    <location>
        <begin position="286"/>
        <end position="295"/>
    </location>
</feature>
<name>A0A0G4F5F4_9ALVE</name>
<feature type="region of interest" description="Disordered" evidence="1">
    <location>
        <begin position="48"/>
        <end position="73"/>
    </location>
</feature>
<gene>
    <name evidence="2" type="ORF">Cvel_15320</name>
</gene>
<dbReference type="EMBL" id="CDMZ01000141">
    <property type="protein sequence ID" value="CEM07714.1"/>
    <property type="molecule type" value="Genomic_DNA"/>
</dbReference>
<feature type="region of interest" description="Disordered" evidence="1">
    <location>
        <begin position="276"/>
        <end position="295"/>
    </location>
</feature>
<accession>A0A0G4F5F4</accession>